<evidence type="ECO:0000313" key="14">
    <source>
        <dbReference type="EMBL" id="ODA66698.1"/>
    </source>
</evidence>
<dbReference type="InterPro" id="IPR023299">
    <property type="entry name" value="ATPase_P-typ_cyto_dom_N"/>
</dbReference>
<dbReference type="SFLD" id="SFLDS00003">
    <property type="entry name" value="Haloacid_Dehalogenase"/>
    <property type="match status" value="1"/>
</dbReference>
<evidence type="ECO:0000256" key="4">
    <source>
        <dbReference type="ARBA" id="ARBA00022692"/>
    </source>
</evidence>
<keyword evidence="14" id="KW-0378">Hydrolase</keyword>
<dbReference type="GO" id="GO:0005886">
    <property type="term" value="C:plasma membrane"/>
    <property type="evidence" value="ECO:0007669"/>
    <property type="project" value="TreeGrafter"/>
</dbReference>
<dbReference type="FunFam" id="3.40.50.1000:FF:000028">
    <property type="entry name" value="Calcium-transporting P-type ATPase, putative"/>
    <property type="match status" value="1"/>
</dbReference>
<dbReference type="InterPro" id="IPR004014">
    <property type="entry name" value="ATPase_P-typ_cation-transptr_N"/>
</dbReference>
<dbReference type="InterPro" id="IPR059000">
    <property type="entry name" value="ATPase_P-type_domA"/>
</dbReference>
<sequence>MPPTNSPPPASAGPNPHPRSWHALGPEEVLGALSTGPDGLSTAEAARRLALHGPNRLPAARPRGALIRFLAQFHNLLIYILIGAGVIAAAIGHGPDAIVIFGVVLLNAVIGYIQEGRAERALDAIRRMIDPRASVLRGGRRTTVPADELVPGDIVLLEAGDRVPADLRLLSARSLKADEAAITGESVPADKTVEAAPDNAPLGDRVSMAFSGTFIAAGHGTGVVTETAGATELGRISSMIGAVEQLTTPLVGQMNVFARQITIAVLGVSALVFLYAVALRAYSLDEAFMVVVGLAVAAIPEGLPAVMTIALAVGVQRMARRKAIIRRLPAVETLGAVSVICSDKTGTLTRNEMTVKSVVAGEEEISVSGTGYAPVGEFETGGKLLDPAADPALARLARASLLCNDAHLNQDGETWSIDGDPMEAALLCFAEKAGYDAPTTRHTHERLDEIPFDARHRYMATLHQQPDGSRVVYVKGAPERILAMCDKVLVGEGGGVEETFDAAGWHHRTERLASEGQRVLAIACRMLPERARTLRAPDVERGLTLLGLVGLIDPPRKEVLAAIAECRAAGVGVKMITGDHKATALAIARQLGLSDDPQVVTGQELDAMEAEDLAARARTASVFARASPEHKLRLVEALQADGSVIAMTGDGVNDAPALKRADVGVAMGAKGTEAAKEAAEMVLTDDNFASIVAAVREGRTVYDNLTKVIAWTLPTNGGEAMLIILAIVFGLTLPVTPVQILWINLVTAVALGLTIAFEPTEPNAMQRPPCSPKQGLISKRLLWRVLFVSGLMVAGGFGLYASATARGLPLEVGRTIVVNAIVAMEIFYLFSVRYVHGPSITWQGVLGTRAVLIGVASVLLAQLAFTYLPVMQRLFGSHALSIVELAAIVAVGVAFLLIVEAEKRIAESLMPMKKPKWMRRYGRPRPPRA</sequence>
<dbReference type="OrthoDB" id="391538at2"/>
<evidence type="ECO:0000256" key="11">
    <source>
        <dbReference type="SAM" id="MobiDB-lite"/>
    </source>
</evidence>
<evidence type="ECO:0000256" key="2">
    <source>
        <dbReference type="ARBA" id="ARBA00005675"/>
    </source>
</evidence>
<dbReference type="Pfam" id="PF08282">
    <property type="entry name" value="Hydrolase_3"/>
    <property type="match status" value="1"/>
</dbReference>
<keyword evidence="6" id="KW-0067">ATP-binding</keyword>
<feature type="transmembrane region" description="Helical" evidence="12">
    <location>
        <begin position="739"/>
        <end position="760"/>
    </location>
</feature>
<dbReference type="SFLD" id="SFLDF00027">
    <property type="entry name" value="p-type_atpase"/>
    <property type="match status" value="1"/>
</dbReference>
<dbReference type="InterPro" id="IPR008250">
    <property type="entry name" value="ATPase_P-typ_transduc_dom_A_sf"/>
</dbReference>
<evidence type="ECO:0000256" key="9">
    <source>
        <dbReference type="ARBA" id="ARBA00022989"/>
    </source>
</evidence>
<organism evidence="14 15">
    <name type="scientific">Methyloligella halotolerans</name>
    <dbReference type="NCBI Taxonomy" id="1177755"/>
    <lineage>
        <taxon>Bacteria</taxon>
        <taxon>Pseudomonadati</taxon>
        <taxon>Pseudomonadota</taxon>
        <taxon>Alphaproteobacteria</taxon>
        <taxon>Hyphomicrobiales</taxon>
        <taxon>Hyphomicrobiaceae</taxon>
        <taxon>Methyloligella</taxon>
    </lineage>
</organism>
<dbReference type="InterPro" id="IPR018303">
    <property type="entry name" value="ATPase_P-typ_P_site"/>
</dbReference>
<keyword evidence="3" id="KW-0597">Phosphoprotein</keyword>
<keyword evidence="8" id="KW-1278">Translocase</keyword>
<dbReference type="InterPro" id="IPR050510">
    <property type="entry name" value="Cation_transp_ATPase_P-type"/>
</dbReference>
<feature type="transmembrane region" description="Helical" evidence="12">
    <location>
        <begin position="781"/>
        <end position="800"/>
    </location>
</feature>
<feature type="transmembrane region" description="Helical" evidence="12">
    <location>
        <begin position="97"/>
        <end position="113"/>
    </location>
</feature>
<dbReference type="Gene3D" id="3.40.1110.10">
    <property type="entry name" value="Calcium-transporting ATPase, cytoplasmic domain N"/>
    <property type="match status" value="1"/>
</dbReference>
<feature type="transmembrane region" description="Helical" evidence="12">
    <location>
        <begin position="708"/>
        <end position="733"/>
    </location>
</feature>
<evidence type="ECO:0000256" key="5">
    <source>
        <dbReference type="ARBA" id="ARBA00022741"/>
    </source>
</evidence>
<dbReference type="InterPro" id="IPR036412">
    <property type="entry name" value="HAD-like_sf"/>
</dbReference>
<keyword evidence="15" id="KW-1185">Reference proteome</keyword>
<dbReference type="GO" id="GO:0016887">
    <property type="term" value="F:ATP hydrolysis activity"/>
    <property type="evidence" value="ECO:0007669"/>
    <property type="project" value="InterPro"/>
</dbReference>
<dbReference type="EMBL" id="MASI01000006">
    <property type="protein sequence ID" value="ODA66698.1"/>
    <property type="molecule type" value="Genomic_DNA"/>
</dbReference>
<dbReference type="InterPro" id="IPR023298">
    <property type="entry name" value="ATPase_P-typ_TM_dom_sf"/>
</dbReference>
<dbReference type="SMART" id="SM00831">
    <property type="entry name" value="Cation_ATPase_N"/>
    <property type="match status" value="1"/>
</dbReference>
<dbReference type="SUPFAM" id="SSF56784">
    <property type="entry name" value="HAD-like"/>
    <property type="match status" value="1"/>
</dbReference>
<dbReference type="SUPFAM" id="SSF81660">
    <property type="entry name" value="Metal cation-transporting ATPase, ATP-binding domain N"/>
    <property type="match status" value="1"/>
</dbReference>
<comment type="subcellular location">
    <subcellularLocation>
        <location evidence="1">Endomembrane system</location>
        <topology evidence="1">Multi-pass membrane protein</topology>
    </subcellularLocation>
</comment>
<dbReference type="InterPro" id="IPR006068">
    <property type="entry name" value="ATPase_P-typ_cation-transptr_C"/>
</dbReference>
<dbReference type="InterPro" id="IPR044492">
    <property type="entry name" value="P_typ_ATPase_HD_dom"/>
</dbReference>
<dbReference type="FunFam" id="3.40.50.1000:FF:000001">
    <property type="entry name" value="Phospholipid-transporting ATPase IC"/>
    <property type="match status" value="1"/>
</dbReference>
<evidence type="ECO:0000256" key="12">
    <source>
        <dbReference type="SAM" id="Phobius"/>
    </source>
</evidence>
<dbReference type="Pfam" id="PF00122">
    <property type="entry name" value="E1-E2_ATPase"/>
    <property type="match status" value="1"/>
</dbReference>
<feature type="transmembrane region" description="Helical" evidence="12">
    <location>
        <begin position="812"/>
        <end position="830"/>
    </location>
</feature>
<feature type="transmembrane region" description="Helical" evidence="12">
    <location>
        <begin position="261"/>
        <end position="282"/>
    </location>
</feature>
<dbReference type="SUPFAM" id="SSF81665">
    <property type="entry name" value="Calcium ATPase, transmembrane domain M"/>
    <property type="match status" value="1"/>
</dbReference>
<evidence type="ECO:0000256" key="6">
    <source>
        <dbReference type="ARBA" id="ARBA00022840"/>
    </source>
</evidence>
<protein>
    <submittedName>
        <fullName evidence="14">Putative cation-transporting ATPase F</fullName>
        <ecNumber evidence="14">3.6.3.-</ecNumber>
    </submittedName>
</protein>
<dbReference type="Gene3D" id="1.20.1110.10">
    <property type="entry name" value="Calcium-transporting ATPase, transmembrane domain"/>
    <property type="match status" value="1"/>
</dbReference>
<dbReference type="GO" id="GO:0006883">
    <property type="term" value="P:intracellular sodium ion homeostasis"/>
    <property type="evidence" value="ECO:0007669"/>
    <property type="project" value="TreeGrafter"/>
</dbReference>
<dbReference type="AlphaFoldDB" id="A0A1E2RX75"/>
<dbReference type="NCBIfam" id="TIGR01494">
    <property type="entry name" value="ATPase_P-type"/>
    <property type="match status" value="3"/>
</dbReference>
<reference evidence="14 15" key="1">
    <citation type="submission" date="2016-07" db="EMBL/GenBank/DDBJ databases">
        <title>Draft genome sequence of Methyloligella halotolerans C2T (VKM B-2706T=CCUG 61687T=DSM 25045T), a halotolerant polyhydroxybutyrate accumulating methylotroph.</title>
        <authorList>
            <person name="Vasilenko O.V."/>
            <person name="Doronina N.V."/>
            <person name="Poroshina M.N."/>
            <person name="Tarlachkov S.V."/>
            <person name="Trotsenko Y.A."/>
        </authorList>
    </citation>
    <scope>NUCLEOTIDE SEQUENCE [LARGE SCALE GENOMIC DNA]</scope>
    <source>
        <strain evidence="14 15">VKM B-2706</strain>
    </source>
</reference>
<dbReference type="CDD" id="cd02080">
    <property type="entry name" value="P-type_ATPase_cation"/>
    <property type="match status" value="1"/>
</dbReference>
<dbReference type="SFLD" id="SFLDG00002">
    <property type="entry name" value="C1.7:_P-type_atpase_like"/>
    <property type="match status" value="1"/>
</dbReference>
<dbReference type="GO" id="GO:0005391">
    <property type="term" value="F:P-type sodium:potassium-exchanging transporter activity"/>
    <property type="evidence" value="ECO:0007669"/>
    <property type="project" value="TreeGrafter"/>
</dbReference>
<feature type="transmembrane region" description="Helical" evidence="12">
    <location>
        <begin position="850"/>
        <end position="868"/>
    </location>
</feature>
<dbReference type="SUPFAM" id="SSF81653">
    <property type="entry name" value="Calcium ATPase, transduction domain A"/>
    <property type="match status" value="1"/>
</dbReference>
<dbReference type="Gene3D" id="3.40.50.1000">
    <property type="entry name" value="HAD superfamily/HAD-like"/>
    <property type="match status" value="1"/>
</dbReference>
<dbReference type="GO" id="GO:1902600">
    <property type="term" value="P:proton transmembrane transport"/>
    <property type="evidence" value="ECO:0007669"/>
    <property type="project" value="TreeGrafter"/>
</dbReference>
<name>A0A1E2RX75_9HYPH</name>
<dbReference type="Pfam" id="PF00690">
    <property type="entry name" value="Cation_ATPase_N"/>
    <property type="match status" value="1"/>
</dbReference>
<dbReference type="Gene3D" id="2.70.150.10">
    <property type="entry name" value="Calcium-transporting ATPase, cytoplasmic transduction domain A"/>
    <property type="match status" value="1"/>
</dbReference>
<dbReference type="PRINTS" id="PR00120">
    <property type="entry name" value="HATPASE"/>
</dbReference>
<dbReference type="Proteomes" id="UP000095087">
    <property type="component" value="Unassembled WGS sequence"/>
</dbReference>
<dbReference type="GO" id="GO:0012505">
    <property type="term" value="C:endomembrane system"/>
    <property type="evidence" value="ECO:0007669"/>
    <property type="project" value="UniProtKB-SubCell"/>
</dbReference>
<feature type="transmembrane region" description="Helical" evidence="12">
    <location>
        <begin position="880"/>
        <end position="899"/>
    </location>
</feature>
<evidence type="ECO:0000256" key="10">
    <source>
        <dbReference type="ARBA" id="ARBA00023136"/>
    </source>
</evidence>
<dbReference type="GO" id="GO:0030007">
    <property type="term" value="P:intracellular potassium ion homeostasis"/>
    <property type="evidence" value="ECO:0007669"/>
    <property type="project" value="TreeGrafter"/>
</dbReference>
<dbReference type="EC" id="3.6.3.-" evidence="14"/>
<dbReference type="FunFam" id="2.70.150.10:FF:000160">
    <property type="entry name" value="Sarcoplasmic/endoplasmic reticulum calcium ATPase 1"/>
    <property type="match status" value="1"/>
</dbReference>
<feature type="region of interest" description="Disordered" evidence="11">
    <location>
        <begin position="1"/>
        <end position="21"/>
    </location>
</feature>
<keyword evidence="5" id="KW-0547">Nucleotide-binding</keyword>
<dbReference type="PROSITE" id="PS00154">
    <property type="entry name" value="ATPASE_E1_E2"/>
    <property type="match status" value="1"/>
</dbReference>
<dbReference type="Pfam" id="PF00689">
    <property type="entry name" value="Cation_ATPase_C"/>
    <property type="match status" value="1"/>
</dbReference>
<comment type="similarity">
    <text evidence="2">Belongs to the cation transport ATPase (P-type) (TC 3.A.3) family. Type IIA subfamily.</text>
</comment>
<evidence type="ECO:0000256" key="1">
    <source>
        <dbReference type="ARBA" id="ARBA00004127"/>
    </source>
</evidence>
<evidence type="ECO:0000256" key="7">
    <source>
        <dbReference type="ARBA" id="ARBA00022842"/>
    </source>
</evidence>
<keyword evidence="4 12" id="KW-0812">Transmembrane</keyword>
<comment type="caution">
    <text evidence="14">The sequence shown here is derived from an EMBL/GenBank/DDBJ whole genome shotgun (WGS) entry which is preliminary data.</text>
</comment>
<dbReference type="GO" id="GO:1990573">
    <property type="term" value="P:potassium ion import across plasma membrane"/>
    <property type="evidence" value="ECO:0007669"/>
    <property type="project" value="TreeGrafter"/>
</dbReference>
<dbReference type="InterPro" id="IPR023214">
    <property type="entry name" value="HAD_sf"/>
</dbReference>
<evidence type="ECO:0000256" key="8">
    <source>
        <dbReference type="ARBA" id="ARBA00022967"/>
    </source>
</evidence>
<evidence type="ECO:0000259" key="13">
    <source>
        <dbReference type="SMART" id="SM00831"/>
    </source>
</evidence>
<dbReference type="PATRIC" id="fig|1177755.3.peg.2487"/>
<proteinExistence type="inferred from homology"/>
<dbReference type="RefSeq" id="WP_069095650.1">
    <property type="nucleotide sequence ID" value="NZ_MASI01000006.1"/>
</dbReference>
<gene>
    <name evidence="14" type="ORF">A7A08_02466</name>
</gene>
<evidence type="ECO:0000256" key="3">
    <source>
        <dbReference type="ARBA" id="ARBA00022553"/>
    </source>
</evidence>
<feature type="compositionally biased region" description="Pro residues" evidence="11">
    <location>
        <begin position="1"/>
        <end position="17"/>
    </location>
</feature>
<dbReference type="PRINTS" id="PR00119">
    <property type="entry name" value="CATATPASE"/>
</dbReference>
<evidence type="ECO:0000313" key="15">
    <source>
        <dbReference type="Proteomes" id="UP000095087"/>
    </source>
</evidence>
<dbReference type="PANTHER" id="PTHR43294">
    <property type="entry name" value="SODIUM/POTASSIUM-TRANSPORTING ATPASE SUBUNIT ALPHA"/>
    <property type="match status" value="1"/>
</dbReference>
<dbReference type="InterPro" id="IPR001757">
    <property type="entry name" value="P_typ_ATPase"/>
</dbReference>
<feature type="domain" description="Cation-transporting P-type ATPase N-terminal" evidence="13">
    <location>
        <begin position="20"/>
        <end position="93"/>
    </location>
</feature>
<feature type="transmembrane region" description="Helical" evidence="12">
    <location>
        <begin position="66"/>
        <end position="91"/>
    </location>
</feature>
<dbReference type="PANTHER" id="PTHR43294:SF20">
    <property type="entry name" value="P-TYPE ATPASE"/>
    <property type="match status" value="1"/>
</dbReference>
<dbReference type="STRING" id="1177755.A7A08_02466"/>
<dbReference type="GO" id="GO:0036376">
    <property type="term" value="P:sodium ion export across plasma membrane"/>
    <property type="evidence" value="ECO:0007669"/>
    <property type="project" value="TreeGrafter"/>
</dbReference>
<dbReference type="GO" id="GO:0005524">
    <property type="term" value="F:ATP binding"/>
    <property type="evidence" value="ECO:0007669"/>
    <property type="project" value="UniProtKB-KW"/>
</dbReference>
<keyword evidence="9 12" id="KW-1133">Transmembrane helix</keyword>
<keyword evidence="7" id="KW-0460">Magnesium</keyword>
<keyword evidence="10 12" id="KW-0472">Membrane</keyword>
<feature type="transmembrane region" description="Helical" evidence="12">
    <location>
        <begin position="288"/>
        <end position="313"/>
    </location>
</feature>
<accession>A0A1E2RX75</accession>
<dbReference type="Pfam" id="PF13246">
    <property type="entry name" value="Cation_ATPase"/>
    <property type="match status" value="1"/>
</dbReference>